<feature type="transmembrane region" description="Helical" evidence="2">
    <location>
        <begin position="169"/>
        <end position="190"/>
    </location>
</feature>
<feature type="transmembrane region" description="Helical" evidence="2">
    <location>
        <begin position="57"/>
        <end position="76"/>
    </location>
</feature>
<dbReference type="InterPro" id="IPR036938">
    <property type="entry name" value="PAP2/HPO_sf"/>
</dbReference>
<evidence type="ECO:0000313" key="5">
    <source>
        <dbReference type="Proteomes" id="UP001445732"/>
    </source>
</evidence>
<dbReference type="Proteomes" id="UP001445732">
    <property type="component" value="Unassembled WGS sequence"/>
</dbReference>
<dbReference type="Gene3D" id="1.20.144.10">
    <property type="entry name" value="Phosphatidic acid phosphatase type 2/haloperoxidase"/>
    <property type="match status" value="1"/>
</dbReference>
<comment type="caution">
    <text evidence="4">The sequence shown here is derived from an EMBL/GenBank/DDBJ whole genome shotgun (WGS) entry which is preliminary data.</text>
</comment>
<organism evidence="4 5">
    <name type="scientific">Brevundimonas aurifodinae</name>
    <dbReference type="NCBI Taxonomy" id="1508312"/>
    <lineage>
        <taxon>Bacteria</taxon>
        <taxon>Pseudomonadati</taxon>
        <taxon>Pseudomonadota</taxon>
        <taxon>Alphaproteobacteria</taxon>
        <taxon>Caulobacterales</taxon>
        <taxon>Caulobacteraceae</taxon>
        <taxon>Brevundimonas</taxon>
    </lineage>
</organism>
<dbReference type="EMBL" id="JBEGDD010000002">
    <property type="protein sequence ID" value="MEQ7154177.1"/>
    <property type="molecule type" value="Genomic_DNA"/>
</dbReference>
<sequence>MSDPLLLSLAATFLLSLVFWTFPGIDLAVTGLFYRTGDGFALSRDPMLKALRASSTWVMGTMVIGALGVLAHRAATGRLIGSRQARRATFLISGLAAGPGLLVNGVLKSLWGRPRPVHLEMWGGKAVHVPVWRMSDQCTGNCSFVSGEASSAAWMVAVAALLPPSVRRWALWPVVTYAVALSMTRLAFGGHFLSDILLSWSLTALVLGLLWRCLPEATTSMRGRGGPGLSRLARPEPLGPVARISTSALRLTANQGGRASHPKDGQSRADQAPPLAGAMPPPGRSGRQGLRASHAAEPRLNDL</sequence>
<evidence type="ECO:0000313" key="4">
    <source>
        <dbReference type="EMBL" id="MEQ7154177.1"/>
    </source>
</evidence>
<dbReference type="Pfam" id="PF01569">
    <property type="entry name" value="PAP2"/>
    <property type="match status" value="1"/>
</dbReference>
<dbReference type="InterPro" id="IPR000326">
    <property type="entry name" value="PAP2/HPO"/>
</dbReference>
<name>A0ABV1NK10_9CAUL</name>
<dbReference type="RefSeq" id="WP_349683355.1">
    <property type="nucleotide sequence ID" value="NZ_JBEGDD010000002.1"/>
</dbReference>
<protein>
    <submittedName>
        <fullName evidence="4">Phosphatase PAP2 family protein</fullName>
    </submittedName>
</protein>
<feature type="region of interest" description="Disordered" evidence="1">
    <location>
        <begin position="252"/>
        <end position="303"/>
    </location>
</feature>
<proteinExistence type="predicted"/>
<feature type="domain" description="Phosphatidic acid phosphatase type 2/haloperoxidase" evidence="3">
    <location>
        <begin position="95"/>
        <end position="216"/>
    </location>
</feature>
<keyword evidence="2" id="KW-0472">Membrane</keyword>
<dbReference type="SUPFAM" id="SSF48317">
    <property type="entry name" value="Acid phosphatase/Vanadium-dependent haloperoxidase"/>
    <property type="match status" value="1"/>
</dbReference>
<keyword evidence="2" id="KW-0812">Transmembrane</keyword>
<feature type="transmembrane region" description="Helical" evidence="2">
    <location>
        <begin position="88"/>
        <end position="107"/>
    </location>
</feature>
<evidence type="ECO:0000259" key="3">
    <source>
        <dbReference type="Pfam" id="PF01569"/>
    </source>
</evidence>
<dbReference type="CDD" id="cd03396">
    <property type="entry name" value="PAP2_like_6"/>
    <property type="match status" value="1"/>
</dbReference>
<feature type="transmembrane region" description="Helical" evidence="2">
    <location>
        <begin position="196"/>
        <end position="214"/>
    </location>
</feature>
<reference evidence="4 5" key="1">
    <citation type="submission" date="2024-06" db="EMBL/GenBank/DDBJ databases">
        <title>Brevundimonas sp. C11.</title>
        <authorList>
            <person name="Maltman C."/>
        </authorList>
    </citation>
    <scope>NUCLEOTIDE SEQUENCE [LARGE SCALE GENOMIC DNA]</scope>
    <source>
        <strain evidence="4 5">C11</strain>
    </source>
</reference>
<feature type="compositionally biased region" description="Basic and acidic residues" evidence="1">
    <location>
        <begin position="294"/>
        <end position="303"/>
    </location>
</feature>
<evidence type="ECO:0000256" key="2">
    <source>
        <dbReference type="SAM" id="Phobius"/>
    </source>
</evidence>
<accession>A0ABV1NK10</accession>
<evidence type="ECO:0000256" key="1">
    <source>
        <dbReference type="SAM" id="MobiDB-lite"/>
    </source>
</evidence>
<keyword evidence="5" id="KW-1185">Reference proteome</keyword>
<keyword evidence="2" id="KW-1133">Transmembrane helix</keyword>
<gene>
    <name evidence="4" type="ORF">ABN401_03000</name>
</gene>